<dbReference type="PROSITE" id="PS00389">
    <property type="entry name" value="ATPASE_DELTA"/>
    <property type="match status" value="1"/>
</dbReference>
<comment type="subunit">
    <text evidence="8">F-type ATPases have 2 components, F(1) - the catalytic core - and F(0) - the membrane proton channel. F(1) has five subunits: alpha(3), beta(3), gamma(1), delta(1), epsilon(1). CF(0) has four main subunits: a(1), b(1), b'(1) and c(10-14). The alpha and beta chains form an alternating ring which encloses part of the gamma chain. F(1) is attached to F(0) by a central stalk formed by the gamma and epsilon chains, while a peripheral stalk is formed by the delta, b and b' chains.</text>
</comment>
<keyword evidence="4 8" id="KW-0406">Ion transport</keyword>
<evidence type="ECO:0000256" key="8">
    <source>
        <dbReference type="HAMAP-Rule" id="MF_01416"/>
    </source>
</evidence>
<dbReference type="PRINTS" id="PR00125">
    <property type="entry name" value="ATPASEDELTA"/>
</dbReference>
<dbReference type="HOGENOM" id="CLU_085114_4_0_3"/>
<dbReference type="InterPro" id="IPR000711">
    <property type="entry name" value="ATPase_OSCP/dsu"/>
</dbReference>
<evidence type="ECO:0000313" key="9">
    <source>
        <dbReference type="EMBL" id="ADN17377.1"/>
    </source>
</evidence>
<evidence type="ECO:0000256" key="2">
    <source>
        <dbReference type="ARBA" id="ARBA00022448"/>
    </source>
</evidence>
<dbReference type="GO" id="GO:0046933">
    <property type="term" value="F:proton-transporting ATP synthase activity, rotational mechanism"/>
    <property type="evidence" value="ECO:0007669"/>
    <property type="project" value="UniProtKB-UniRule"/>
</dbReference>
<name>E0UA72_GLOV7</name>
<dbReference type="GO" id="GO:0031676">
    <property type="term" value="C:plasma membrane-derived thylakoid membrane"/>
    <property type="evidence" value="ECO:0007669"/>
    <property type="project" value="UniProtKB-SubCell"/>
</dbReference>
<keyword evidence="10" id="KW-1185">Reference proteome</keyword>
<sequence>MKGSSLGTEIAEPYAQALMSVSQSNNLTERFGEEIRSLLELLDNSPELQEFLSNPVFGESSKKEILARILGEGTHPYLQNFVKLLVDKRRIVFLKAVGEQYLALLRQLTNTVLAEAISATELNDDQRQAVIEKVKSLTGAQSVELKTSVNPDLIGGVIIKVGSQIFDASIRGQLRRISLSLGVDG</sequence>
<evidence type="ECO:0000256" key="7">
    <source>
        <dbReference type="ARBA" id="ARBA00023310"/>
    </source>
</evidence>
<dbReference type="Gene3D" id="1.10.520.20">
    <property type="entry name" value="N-terminal domain of the delta subunit of the F1F0-ATP synthase"/>
    <property type="match status" value="1"/>
</dbReference>
<evidence type="ECO:0000256" key="3">
    <source>
        <dbReference type="ARBA" id="ARBA00022781"/>
    </source>
</evidence>
<dbReference type="InterPro" id="IPR026015">
    <property type="entry name" value="ATP_synth_OSCP/delta_N_sf"/>
</dbReference>
<dbReference type="NCBIfam" id="TIGR01145">
    <property type="entry name" value="ATP_synt_delta"/>
    <property type="match status" value="1"/>
</dbReference>
<keyword evidence="6 8" id="KW-0139">CF(1)</keyword>
<dbReference type="SUPFAM" id="SSF47928">
    <property type="entry name" value="N-terminal domain of the delta subunit of the F1F0-ATP synthase"/>
    <property type="match status" value="1"/>
</dbReference>
<dbReference type="AlphaFoldDB" id="E0UA72"/>
<dbReference type="InterPro" id="IPR020781">
    <property type="entry name" value="ATPase_OSCP/d_CS"/>
</dbReference>
<evidence type="ECO:0000256" key="4">
    <source>
        <dbReference type="ARBA" id="ARBA00023065"/>
    </source>
</evidence>
<evidence type="ECO:0000256" key="5">
    <source>
        <dbReference type="ARBA" id="ARBA00023136"/>
    </source>
</evidence>
<comment type="function">
    <text evidence="8">F(1)F(0) ATP synthase produces ATP from ADP in the presence of a proton or sodium gradient. F-type ATPases consist of two structural domains, F(1) containing the extramembraneous catalytic core and F(0) containing the membrane proton channel, linked together by a central stalk and a peripheral stalk. During catalysis, ATP synthesis in the catalytic domain of F(1) is coupled via a rotary mechanism of the central stalk subunits to proton translocation.</text>
</comment>
<organism evidence="9 10">
    <name type="scientific">Gloeothece verrucosa (strain PCC 7822)</name>
    <name type="common">Cyanothece sp. (strain PCC 7822)</name>
    <dbReference type="NCBI Taxonomy" id="497965"/>
    <lineage>
        <taxon>Bacteria</taxon>
        <taxon>Bacillati</taxon>
        <taxon>Cyanobacteriota</taxon>
        <taxon>Cyanophyceae</taxon>
        <taxon>Oscillatoriophycideae</taxon>
        <taxon>Chroococcales</taxon>
        <taxon>Aphanothecaceae</taxon>
        <taxon>Gloeothece</taxon>
        <taxon>Gloeothece verrucosa</taxon>
    </lineage>
</organism>
<dbReference type="KEGG" id="cyj:Cyan7822_5503"/>
<comment type="subcellular location">
    <subcellularLocation>
        <location evidence="8">Cellular thylakoid membrane</location>
        <topology evidence="8">Peripheral membrane protein</topology>
    </subcellularLocation>
    <subcellularLocation>
        <location evidence="1">Membrane</location>
    </subcellularLocation>
</comment>
<reference evidence="10" key="1">
    <citation type="journal article" date="2011" name="MBio">
        <title>Novel metabolic attributes of the genus Cyanothece, comprising a group of unicellular nitrogen-fixing Cyanobacteria.</title>
        <authorList>
            <person name="Bandyopadhyay A."/>
            <person name="Elvitigala T."/>
            <person name="Welsh E."/>
            <person name="Stockel J."/>
            <person name="Liberton M."/>
            <person name="Min H."/>
            <person name="Sherman L.A."/>
            <person name="Pakrasi H.B."/>
        </authorList>
    </citation>
    <scope>NUCLEOTIDE SEQUENCE [LARGE SCALE GENOMIC DNA]</scope>
    <source>
        <strain evidence="10">PCC 7822</strain>
    </source>
</reference>
<dbReference type="STRING" id="497965.Cyan7822_5503"/>
<dbReference type="PANTHER" id="PTHR11910">
    <property type="entry name" value="ATP SYNTHASE DELTA CHAIN"/>
    <property type="match status" value="1"/>
</dbReference>
<dbReference type="eggNOG" id="COG0712">
    <property type="taxonomic scope" value="Bacteria"/>
</dbReference>
<dbReference type="RefSeq" id="WP_013325415.1">
    <property type="nucleotide sequence ID" value="NC_014501.1"/>
</dbReference>
<keyword evidence="8" id="KW-0793">Thylakoid</keyword>
<dbReference type="HAMAP" id="MF_01416">
    <property type="entry name" value="ATP_synth_delta_bact"/>
    <property type="match status" value="1"/>
</dbReference>
<keyword evidence="3 8" id="KW-0375">Hydrogen ion transport</keyword>
<gene>
    <name evidence="8" type="primary">atpH</name>
    <name evidence="8" type="synonym">atpD</name>
    <name evidence="9" type="ordered locus">Cyan7822_5503</name>
</gene>
<evidence type="ECO:0000256" key="1">
    <source>
        <dbReference type="ARBA" id="ARBA00004370"/>
    </source>
</evidence>
<dbReference type="Proteomes" id="UP000008206">
    <property type="component" value="Chromosome"/>
</dbReference>
<accession>E0UA72</accession>
<evidence type="ECO:0000256" key="6">
    <source>
        <dbReference type="ARBA" id="ARBA00023196"/>
    </source>
</evidence>
<dbReference type="GO" id="GO:0045259">
    <property type="term" value="C:proton-transporting ATP synthase complex"/>
    <property type="evidence" value="ECO:0007669"/>
    <property type="project" value="UniProtKB-KW"/>
</dbReference>
<comment type="similarity">
    <text evidence="8">Belongs to the ATPase delta chain family.</text>
</comment>
<dbReference type="EMBL" id="CP002198">
    <property type="protein sequence ID" value="ADN17377.1"/>
    <property type="molecule type" value="Genomic_DNA"/>
</dbReference>
<dbReference type="OrthoDB" id="9802471at2"/>
<evidence type="ECO:0000313" key="10">
    <source>
        <dbReference type="Proteomes" id="UP000008206"/>
    </source>
</evidence>
<proteinExistence type="inferred from homology"/>
<dbReference type="Pfam" id="PF00213">
    <property type="entry name" value="OSCP"/>
    <property type="match status" value="1"/>
</dbReference>
<protein>
    <recommendedName>
        <fullName evidence="8">ATP synthase subunit delta</fullName>
    </recommendedName>
    <alternativeName>
        <fullName evidence="8">ATP synthase F(1) sector subunit delta</fullName>
    </alternativeName>
    <alternativeName>
        <fullName evidence="8">F-type ATPase subunit delta</fullName>
        <shortName evidence="8">F-ATPase subunit delta</shortName>
    </alternativeName>
</protein>
<comment type="function">
    <text evidence="8">This protein is part of the stalk that links CF(0) to CF(1). It either transmits conformational changes from CF(0) to CF(1) or is implicated in proton conduction.</text>
</comment>
<keyword evidence="5 8" id="KW-0472">Membrane</keyword>
<keyword evidence="2 8" id="KW-0813">Transport</keyword>
<keyword evidence="7 8" id="KW-0066">ATP synthesis</keyword>